<protein>
    <submittedName>
        <fullName evidence="3">Heavy metal transporter</fullName>
    </submittedName>
</protein>
<reference evidence="3 4" key="1">
    <citation type="submission" date="2016-12" db="EMBL/GenBank/DDBJ databases">
        <title>Trade-off between light-utilization and light-protection in marine flavobacteria.</title>
        <authorList>
            <person name="Kumagai Y."/>
            <person name="Yoshizawa S."/>
            <person name="Kogure K."/>
            <person name="Iwasaki W."/>
        </authorList>
    </citation>
    <scope>NUCLEOTIDE SEQUENCE [LARGE SCALE GENOMIC DNA]</scope>
    <source>
        <strain evidence="3 4">KCTC 22729</strain>
    </source>
</reference>
<dbReference type="RefSeq" id="WP_105047364.1">
    <property type="nucleotide sequence ID" value="NZ_CP150662.1"/>
</dbReference>
<comment type="caution">
    <text evidence="3">The sequence shown here is derived from an EMBL/GenBank/DDBJ whole genome shotgun (WGS) entry which is preliminary data.</text>
</comment>
<dbReference type="Pfam" id="PF00403">
    <property type="entry name" value="HMA"/>
    <property type="match status" value="1"/>
</dbReference>
<dbReference type="PROSITE" id="PS01047">
    <property type="entry name" value="HMA_1"/>
    <property type="match status" value="1"/>
</dbReference>
<sequence length="88" mass="9298">MTTNIQIENLKCGGCAATIKKGISSINGVNDVAVDVENSIVTIDSENANLVEIKEKLSKLGYPEVGDKNTVLHKAKSFVSCAVGKMDS</sequence>
<proteinExistence type="predicted"/>
<dbReference type="Proteomes" id="UP000237608">
    <property type="component" value="Unassembled WGS sequence"/>
</dbReference>
<evidence type="ECO:0000313" key="3">
    <source>
        <dbReference type="EMBL" id="PQJ76240.1"/>
    </source>
</evidence>
<evidence type="ECO:0000313" key="4">
    <source>
        <dbReference type="Proteomes" id="UP000237608"/>
    </source>
</evidence>
<keyword evidence="4" id="KW-1185">Reference proteome</keyword>
<dbReference type="PROSITE" id="PS50846">
    <property type="entry name" value="HMA_2"/>
    <property type="match status" value="1"/>
</dbReference>
<accession>A0A2S7WF46</accession>
<dbReference type="EMBL" id="MSCL01000001">
    <property type="protein sequence ID" value="PQJ76240.1"/>
    <property type="molecule type" value="Genomic_DNA"/>
</dbReference>
<feature type="domain" description="HMA" evidence="2">
    <location>
        <begin position="1"/>
        <end position="65"/>
    </location>
</feature>
<dbReference type="Gene3D" id="3.30.70.100">
    <property type="match status" value="1"/>
</dbReference>
<evidence type="ECO:0000256" key="1">
    <source>
        <dbReference type="ARBA" id="ARBA00022723"/>
    </source>
</evidence>
<evidence type="ECO:0000259" key="2">
    <source>
        <dbReference type="PROSITE" id="PS50846"/>
    </source>
</evidence>
<dbReference type="CDD" id="cd00371">
    <property type="entry name" value="HMA"/>
    <property type="match status" value="1"/>
</dbReference>
<dbReference type="InterPro" id="IPR006121">
    <property type="entry name" value="HMA_dom"/>
</dbReference>
<dbReference type="AlphaFoldDB" id="A0A2S7WF46"/>
<name>A0A2S7WF46_9FLAO</name>
<dbReference type="InterPro" id="IPR017969">
    <property type="entry name" value="Heavy-metal-associated_CS"/>
</dbReference>
<gene>
    <name evidence="3" type="ORF">BTO13_10680</name>
</gene>
<dbReference type="OrthoDB" id="677920at2"/>
<dbReference type="SUPFAM" id="SSF55008">
    <property type="entry name" value="HMA, heavy metal-associated domain"/>
    <property type="match status" value="1"/>
</dbReference>
<dbReference type="GO" id="GO:0046872">
    <property type="term" value="F:metal ion binding"/>
    <property type="evidence" value="ECO:0007669"/>
    <property type="project" value="UniProtKB-KW"/>
</dbReference>
<dbReference type="InterPro" id="IPR036163">
    <property type="entry name" value="HMA_dom_sf"/>
</dbReference>
<organism evidence="3 4">
    <name type="scientific">Polaribacter gangjinensis</name>
    <dbReference type="NCBI Taxonomy" id="574710"/>
    <lineage>
        <taxon>Bacteria</taxon>
        <taxon>Pseudomonadati</taxon>
        <taxon>Bacteroidota</taxon>
        <taxon>Flavobacteriia</taxon>
        <taxon>Flavobacteriales</taxon>
        <taxon>Flavobacteriaceae</taxon>
    </lineage>
</organism>
<keyword evidence="1" id="KW-0479">Metal-binding</keyword>